<comment type="similarity">
    <text evidence="1 5">Belongs to the short-chain dehydrogenases/reductases (SDR) family.</text>
</comment>
<name>A0ABR2WCV4_9FUNG</name>
<evidence type="ECO:0000256" key="3">
    <source>
        <dbReference type="ARBA" id="ARBA00023002"/>
    </source>
</evidence>
<dbReference type="EMBL" id="JASJQH010004465">
    <property type="protein sequence ID" value="KAK9755058.1"/>
    <property type="molecule type" value="Genomic_DNA"/>
</dbReference>
<protein>
    <submittedName>
        <fullName evidence="7">Uncharacterized protein</fullName>
    </submittedName>
</protein>
<keyword evidence="6" id="KW-0812">Transmembrane</keyword>
<dbReference type="SUPFAM" id="SSF51735">
    <property type="entry name" value="NAD(P)-binding Rossmann-fold domains"/>
    <property type="match status" value="1"/>
</dbReference>
<proteinExistence type="inferred from homology"/>
<keyword evidence="3" id="KW-0560">Oxidoreductase</keyword>
<comment type="function">
    <text evidence="4">Putative oxidoreductase.</text>
</comment>
<dbReference type="PANTHER" id="PTHR44196:SF1">
    <property type="entry name" value="DEHYDROGENASE_REDUCTASE SDR FAMILY MEMBER 7B"/>
    <property type="match status" value="1"/>
</dbReference>
<dbReference type="PRINTS" id="PR00081">
    <property type="entry name" value="GDHRDH"/>
</dbReference>
<keyword evidence="8" id="KW-1185">Reference proteome</keyword>
<dbReference type="PANTHER" id="PTHR44196">
    <property type="entry name" value="DEHYDROGENASE/REDUCTASE SDR FAMILY MEMBER 7B"/>
    <property type="match status" value="1"/>
</dbReference>
<accession>A0ABR2WCV4</accession>
<evidence type="ECO:0000313" key="8">
    <source>
        <dbReference type="Proteomes" id="UP001479436"/>
    </source>
</evidence>
<keyword evidence="6" id="KW-1133">Transmembrane helix</keyword>
<dbReference type="Gene3D" id="3.40.50.720">
    <property type="entry name" value="NAD(P)-binding Rossmann-like Domain"/>
    <property type="match status" value="1"/>
</dbReference>
<dbReference type="InterPro" id="IPR002347">
    <property type="entry name" value="SDR_fam"/>
</dbReference>
<evidence type="ECO:0000256" key="2">
    <source>
        <dbReference type="ARBA" id="ARBA00022857"/>
    </source>
</evidence>
<dbReference type="PROSITE" id="PS00061">
    <property type="entry name" value="ADH_SHORT"/>
    <property type="match status" value="1"/>
</dbReference>
<gene>
    <name evidence="7" type="ORF">K7432_017834</name>
</gene>
<organism evidence="7 8">
    <name type="scientific">Basidiobolus ranarum</name>
    <dbReference type="NCBI Taxonomy" id="34480"/>
    <lineage>
        <taxon>Eukaryota</taxon>
        <taxon>Fungi</taxon>
        <taxon>Fungi incertae sedis</taxon>
        <taxon>Zoopagomycota</taxon>
        <taxon>Entomophthoromycotina</taxon>
        <taxon>Basidiobolomycetes</taxon>
        <taxon>Basidiobolales</taxon>
        <taxon>Basidiobolaceae</taxon>
        <taxon>Basidiobolus</taxon>
    </lineage>
</organism>
<dbReference type="InterPro" id="IPR020904">
    <property type="entry name" value="Sc_DH/Rdtase_CS"/>
</dbReference>
<dbReference type="Pfam" id="PF00106">
    <property type="entry name" value="adh_short"/>
    <property type="match status" value="1"/>
</dbReference>
<dbReference type="InterPro" id="IPR036291">
    <property type="entry name" value="NAD(P)-bd_dom_sf"/>
</dbReference>
<evidence type="ECO:0000256" key="5">
    <source>
        <dbReference type="RuleBase" id="RU000363"/>
    </source>
</evidence>
<evidence type="ECO:0000256" key="4">
    <source>
        <dbReference type="ARBA" id="ARBA00037096"/>
    </source>
</evidence>
<keyword evidence="2" id="KW-0521">NADP</keyword>
<keyword evidence="6" id="KW-0472">Membrane</keyword>
<evidence type="ECO:0000256" key="1">
    <source>
        <dbReference type="ARBA" id="ARBA00006484"/>
    </source>
</evidence>
<dbReference type="PRINTS" id="PR00080">
    <property type="entry name" value="SDRFAMILY"/>
</dbReference>
<dbReference type="Proteomes" id="UP001479436">
    <property type="component" value="Unassembled WGS sequence"/>
</dbReference>
<evidence type="ECO:0000313" key="7">
    <source>
        <dbReference type="EMBL" id="KAK9755058.1"/>
    </source>
</evidence>
<comment type="caution">
    <text evidence="7">The sequence shown here is derived from an EMBL/GenBank/DDBJ whole genome shotgun (WGS) entry which is preliminary data.</text>
</comment>
<evidence type="ECO:0000256" key="6">
    <source>
        <dbReference type="SAM" id="Phobius"/>
    </source>
</evidence>
<reference evidence="7 8" key="1">
    <citation type="submission" date="2023-04" db="EMBL/GenBank/DDBJ databases">
        <title>Genome of Basidiobolus ranarum AG-B5.</title>
        <authorList>
            <person name="Stajich J.E."/>
            <person name="Carter-House D."/>
            <person name="Gryganskyi A."/>
        </authorList>
    </citation>
    <scope>NUCLEOTIDE SEQUENCE [LARGE SCALE GENOMIC DNA]</scope>
    <source>
        <strain evidence="7 8">AG-B5</strain>
    </source>
</reference>
<feature type="transmembrane region" description="Helical" evidence="6">
    <location>
        <begin position="12"/>
        <end position="37"/>
    </location>
</feature>
<sequence>MVDDSILLTPLITLLAIIWLALFVLPASLVYFGFGLVSHLRSHLFQKKPILLNGEANAGTYKSILITGAANGIGRELALSYASLDTTTCLGLVDVSGKVLEKTAQEISELFPKVQVETYTADVTNSEEMSQLVKDFDKHGLDLVIANAGVYITPRDGTAKLTDYSEWADDVRKTMEVNYTGVINTIAPAISLFKTRKSGHVVVTSSLSALYGPPVLASYSASKAAIFRFVRDLGSQLKKENIYTTCVCPGFIDTTLTQSTFQLRKGRKLPLLMTTTQAAKSIVEGIARKDETIAFPFAVHALCWLLHCTPPFIMNRIQRFLPES</sequence>